<evidence type="ECO:0000256" key="1">
    <source>
        <dbReference type="SAM" id="MobiDB-lite"/>
    </source>
</evidence>
<proteinExistence type="predicted"/>
<dbReference type="PANTHER" id="PTHR36911:SF3">
    <property type="entry name" value="GATA ZINC FINGER DOMAIN-CONTAINING PROTEIN 4-RELATED"/>
    <property type="match status" value="1"/>
</dbReference>
<feature type="domain" description="SANT" evidence="2">
    <location>
        <begin position="590"/>
        <end position="642"/>
    </location>
</feature>
<evidence type="ECO:0000259" key="2">
    <source>
        <dbReference type="PROSITE" id="PS51293"/>
    </source>
</evidence>
<dbReference type="SUPFAM" id="SSF46689">
    <property type="entry name" value="Homeodomain-like"/>
    <property type="match status" value="1"/>
</dbReference>
<feature type="compositionally biased region" description="Acidic residues" evidence="1">
    <location>
        <begin position="460"/>
        <end position="471"/>
    </location>
</feature>
<evidence type="ECO:0000313" key="3">
    <source>
        <dbReference type="EMBL" id="KAF2071143.1"/>
    </source>
</evidence>
<accession>A0A8J4UXY9</accession>
<feature type="region of interest" description="Disordered" evidence="1">
    <location>
        <begin position="692"/>
        <end position="734"/>
    </location>
</feature>
<evidence type="ECO:0000313" key="4">
    <source>
        <dbReference type="Proteomes" id="UP000695562"/>
    </source>
</evidence>
<keyword evidence="4" id="KW-1185">Reference proteome</keyword>
<dbReference type="PANTHER" id="PTHR36911">
    <property type="entry name" value="LIM ZINC-BINDING DOMAIN-CONTAINING PROTEIN-RELATED"/>
    <property type="match status" value="1"/>
</dbReference>
<feature type="compositionally biased region" description="Low complexity" evidence="1">
    <location>
        <begin position="222"/>
        <end position="231"/>
    </location>
</feature>
<feature type="compositionally biased region" description="Acidic residues" evidence="1">
    <location>
        <begin position="723"/>
        <end position="734"/>
    </location>
</feature>
<feature type="region of interest" description="Disordered" evidence="1">
    <location>
        <begin position="433"/>
        <end position="481"/>
    </location>
</feature>
<feature type="compositionally biased region" description="Basic and acidic residues" evidence="1">
    <location>
        <begin position="433"/>
        <end position="445"/>
    </location>
</feature>
<feature type="compositionally biased region" description="Polar residues" evidence="1">
    <location>
        <begin position="143"/>
        <end position="153"/>
    </location>
</feature>
<dbReference type="AlphaFoldDB" id="A0A8J4UXY9"/>
<dbReference type="OrthoDB" id="21489at2759"/>
<dbReference type="InterPro" id="IPR001005">
    <property type="entry name" value="SANT/Myb"/>
</dbReference>
<feature type="compositionally biased region" description="Acidic residues" evidence="1">
    <location>
        <begin position="237"/>
        <end position="252"/>
    </location>
</feature>
<reference evidence="3" key="1">
    <citation type="submission" date="2020-01" db="EMBL/GenBank/DDBJ databases">
        <title>Development of genomics and gene disruption for Polysphondylium violaceum indicates a role for the polyketide synthase stlB in stalk morphogenesis.</title>
        <authorList>
            <person name="Narita B."/>
            <person name="Kawabe Y."/>
            <person name="Kin K."/>
            <person name="Saito T."/>
            <person name="Gibbs R."/>
            <person name="Kuspa A."/>
            <person name="Muzny D."/>
            <person name="Queller D."/>
            <person name="Richards S."/>
            <person name="Strassman J."/>
            <person name="Sucgang R."/>
            <person name="Worley K."/>
            <person name="Schaap P."/>
        </authorList>
    </citation>
    <scope>NUCLEOTIDE SEQUENCE</scope>
    <source>
        <strain evidence="3">QSvi11</strain>
    </source>
</reference>
<comment type="caution">
    <text evidence="3">The sequence shown here is derived from an EMBL/GenBank/DDBJ whole genome shotgun (WGS) entry which is preliminary data.</text>
</comment>
<feature type="region of interest" description="Disordered" evidence="1">
    <location>
        <begin position="24"/>
        <end position="60"/>
    </location>
</feature>
<dbReference type="EMBL" id="AJWJ01000408">
    <property type="protein sequence ID" value="KAF2071143.1"/>
    <property type="molecule type" value="Genomic_DNA"/>
</dbReference>
<feature type="compositionally biased region" description="Low complexity" evidence="1">
    <location>
        <begin position="174"/>
        <end position="210"/>
    </location>
</feature>
<feature type="compositionally biased region" description="Basic and acidic residues" evidence="1">
    <location>
        <begin position="211"/>
        <end position="221"/>
    </location>
</feature>
<protein>
    <recommendedName>
        <fullName evidence="2">SANT domain-containing protein</fullName>
    </recommendedName>
</protein>
<feature type="region of interest" description="Disordered" evidence="1">
    <location>
        <begin position="142"/>
        <end position="308"/>
    </location>
</feature>
<dbReference type="Gene3D" id="1.10.10.60">
    <property type="entry name" value="Homeodomain-like"/>
    <property type="match status" value="1"/>
</dbReference>
<gene>
    <name evidence="3" type="ORF">CYY_007533</name>
</gene>
<feature type="compositionally biased region" description="Low complexity" evidence="1">
    <location>
        <begin position="399"/>
        <end position="409"/>
    </location>
</feature>
<feature type="compositionally biased region" description="Low complexity" evidence="1">
    <location>
        <begin position="448"/>
        <end position="457"/>
    </location>
</feature>
<dbReference type="PROSITE" id="PS51293">
    <property type="entry name" value="SANT"/>
    <property type="match status" value="1"/>
</dbReference>
<feature type="compositionally biased region" description="Gly residues" evidence="1">
    <location>
        <begin position="24"/>
        <end position="33"/>
    </location>
</feature>
<dbReference type="InterPro" id="IPR017884">
    <property type="entry name" value="SANT_dom"/>
</dbReference>
<dbReference type="InterPro" id="IPR009057">
    <property type="entry name" value="Homeodomain-like_sf"/>
</dbReference>
<organism evidence="3 4">
    <name type="scientific">Polysphondylium violaceum</name>
    <dbReference type="NCBI Taxonomy" id="133409"/>
    <lineage>
        <taxon>Eukaryota</taxon>
        <taxon>Amoebozoa</taxon>
        <taxon>Evosea</taxon>
        <taxon>Eumycetozoa</taxon>
        <taxon>Dictyostelia</taxon>
        <taxon>Dictyosteliales</taxon>
        <taxon>Dictyosteliaceae</taxon>
        <taxon>Polysphondylium</taxon>
    </lineage>
</organism>
<dbReference type="SMART" id="SM00717">
    <property type="entry name" value="SANT"/>
    <property type="match status" value="1"/>
</dbReference>
<feature type="region of interest" description="Disordered" evidence="1">
    <location>
        <begin position="396"/>
        <end position="419"/>
    </location>
</feature>
<sequence length="734" mass="84060">MSITELTTVIKDVVYENPLKGGRGAGGAGGAGGVTTTTNTTKSISPHKKRSKSTTTTTTTSIATPAKRLNGTLILYILYQLMNHSRALNILFKGVFLVFGVIVNDWIEYHRHQSLNIIYWFFYYPSRQPLYQHYSNNNNNNNIFNQTDNIDTQSNDKDYNNGNNDSNNNRDNDDSSNNNNNNNSNNNNNENNSNNNSNSNINNSSNNNNNGDDKDEKDKKPNTSTTSTSTTEIKQDDQEEEEEEQEQSDDQEFLNLDSYAQDPFTLYDPPELDLQDPYTDYNLTTFEPQHPPAIDISSQEGDDQDDLEKRKRDDYELIDNSTNSNSNNNNNNNDGSNIVGNFDLTLLEPQHLLSPKKIKLEQQINNLPTTTTTTISNVSPHFSQIRYTSPSFIDGDGSINLNNNNINNNEQQQDEEPPYQTVYPHKKKEIAFERKPSERLQEQRRRQQIQQQQLQKESSSESESDSSDSDYDTNSYNYKNKNNLPAYIRNRADNIPLFMGPFEPATDGEAIPTLPVYQPILPPHQVDLFIERATEILEAYVPQQSHITVENIPVSSILELLPQHNYDCELALESINESTLQSMTLSLEDEIHKKWSPQDKDRFYKGFIYFGRKKFKDIANYIQTKSIQETIEYYYFWKQYDEYKLLKEQGFKPHFDLKSTITSSCFPTDPDSFTGKLKLNLVNRPFEQVEEVGIDGNNNNNHNSDSDDSDNESQDDSRSDYSGDSDDSDDDYVE</sequence>
<name>A0A8J4UXY9_9MYCE</name>
<dbReference type="Proteomes" id="UP000695562">
    <property type="component" value="Unassembled WGS sequence"/>
</dbReference>
<feature type="compositionally biased region" description="Polar residues" evidence="1">
    <location>
        <begin position="472"/>
        <end position="481"/>
    </location>
</feature>